<evidence type="ECO:0000313" key="6">
    <source>
        <dbReference type="EMBL" id="MBC5724974.1"/>
    </source>
</evidence>
<name>A0A923LTR4_9FIRM</name>
<accession>A0A923LTR4</accession>
<dbReference type="PANTHER" id="PTHR30483:SF6">
    <property type="entry name" value="PERIPLASMIC BINDING PROTEIN OF ABC TRANSPORTER FOR NATURAL AMINO ACIDS"/>
    <property type="match status" value="1"/>
</dbReference>
<dbReference type="InterPro" id="IPR000709">
    <property type="entry name" value="Leu_Ile_Val-bd"/>
</dbReference>
<evidence type="ECO:0000256" key="4">
    <source>
        <dbReference type="ARBA" id="ARBA00022970"/>
    </source>
</evidence>
<dbReference type="Gene3D" id="3.40.50.2300">
    <property type="match status" value="2"/>
</dbReference>
<dbReference type="Pfam" id="PF13458">
    <property type="entry name" value="Peripla_BP_6"/>
    <property type="match status" value="1"/>
</dbReference>
<dbReference type="GO" id="GO:0006865">
    <property type="term" value="P:amino acid transport"/>
    <property type="evidence" value="ECO:0007669"/>
    <property type="project" value="UniProtKB-KW"/>
</dbReference>
<evidence type="ECO:0000256" key="2">
    <source>
        <dbReference type="ARBA" id="ARBA00022448"/>
    </source>
</evidence>
<organism evidence="6 7">
    <name type="scientific">Agathobaculum faecis</name>
    <dbReference type="NCBI Taxonomy" id="2763013"/>
    <lineage>
        <taxon>Bacteria</taxon>
        <taxon>Bacillati</taxon>
        <taxon>Bacillota</taxon>
        <taxon>Clostridia</taxon>
        <taxon>Eubacteriales</taxon>
        <taxon>Butyricicoccaceae</taxon>
        <taxon>Agathobaculum</taxon>
    </lineage>
</organism>
<dbReference type="InterPro" id="IPR028082">
    <property type="entry name" value="Peripla_BP_I"/>
</dbReference>
<dbReference type="EMBL" id="JACOPL010000004">
    <property type="protein sequence ID" value="MBC5724974.1"/>
    <property type="molecule type" value="Genomic_DNA"/>
</dbReference>
<comment type="similarity">
    <text evidence="1">Belongs to the leucine-binding protein family.</text>
</comment>
<dbReference type="InterPro" id="IPR028081">
    <property type="entry name" value="Leu-bd"/>
</dbReference>
<reference evidence="6" key="1">
    <citation type="submission" date="2020-08" db="EMBL/GenBank/DDBJ databases">
        <title>Genome public.</title>
        <authorList>
            <person name="Liu C."/>
            <person name="Sun Q."/>
        </authorList>
    </citation>
    <scope>NUCLEOTIDE SEQUENCE</scope>
    <source>
        <strain evidence="6">NSJ-28</strain>
    </source>
</reference>
<dbReference type="InterPro" id="IPR051010">
    <property type="entry name" value="BCAA_transport"/>
</dbReference>
<keyword evidence="2" id="KW-0813">Transport</keyword>
<gene>
    <name evidence="6" type="ORF">H8S45_05825</name>
</gene>
<dbReference type="AlphaFoldDB" id="A0A923LTR4"/>
<sequence length="404" mass="44759">MRRLRFGRLAAAVLMVAASLLPTVYLDKKYELGAQTIRVKPYEKRDDTPYIKIGVYASLTGYASLLGRMGQQGIRLAVEDINGSGGVDGKEIRLIEYDDQSDSEAAVTAVRKMIEEDRVDAIIGSHTSGNILQTTELTEQAHVVQIGLGTSFVWTGVGNKYLFRSTASSKYFDELLLSAMERQGAKRIGILYSETDYAESGAKHMEALIEDCPQMELVWLKKHKIDENDYSTMFMRLNHMNIDSLILYTSSETASLQIRQLRQAGFQGAVYAPESFANSEVRRSAGDAAEGVVYACGYSIPDSPIEAVTPEERTFLEKFIQRYGTMPVAEAAYRGYDAMMLLAEAMRRADTLESEDIRDALVSIKGYKGIGGIFDFTDGSGDGIQTARLFRIVNGKPALFTIQK</sequence>
<keyword evidence="3" id="KW-0732">Signal</keyword>
<dbReference type="Proteomes" id="UP000606499">
    <property type="component" value="Unassembled WGS sequence"/>
</dbReference>
<protein>
    <submittedName>
        <fullName evidence="6">ABC transporter substrate-binding protein</fullName>
    </submittedName>
</protein>
<dbReference type="SUPFAM" id="SSF53822">
    <property type="entry name" value="Periplasmic binding protein-like I"/>
    <property type="match status" value="1"/>
</dbReference>
<dbReference type="RefSeq" id="WP_186949804.1">
    <property type="nucleotide sequence ID" value="NZ_JACOPL010000004.1"/>
</dbReference>
<evidence type="ECO:0000313" key="7">
    <source>
        <dbReference type="Proteomes" id="UP000606499"/>
    </source>
</evidence>
<proteinExistence type="inferred from homology"/>
<evidence type="ECO:0000256" key="3">
    <source>
        <dbReference type="ARBA" id="ARBA00022729"/>
    </source>
</evidence>
<dbReference type="PANTHER" id="PTHR30483">
    <property type="entry name" value="LEUCINE-SPECIFIC-BINDING PROTEIN"/>
    <property type="match status" value="1"/>
</dbReference>
<evidence type="ECO:0000259" key="5">
    <source>
        <dbReference type="Pfam" id="PF13458"/>
    </source>
</evidence>
<comment type="caution">
    <text evidence="6">The sequence shown here is derived from an EMBL/GenBank/DDBJ whole genome shotgun (WGS) entry which is preliminary data.</text>
</comment>
<evidence type="ECO:0000256" key="1">
    <source>
        <dbReference type="ARBA" id="ARBA00010062"/>
    </source>
</evidence>
<feature type="domain" description="Leucine-binding protein" evidence="5">
    <location>
        <begin position="51"/>
        <end position="395"/>
    </location>
</feature>
<dbReference type="PRINTS" id="PR00337">
    <property type="entry name" value="LEUILEVALBP"/>
</dbReference>
<keyword evidence="4" id="KW-0029">Amino-acid transport</keyword>
<keyword evidence="7" id="KW-1185">Reference proteome</keyword>